<organism evidence="1 2">
    <name type="scientific">Sinanodonta woodiana</name>
    <name type="common">Chinese pond mussel</name>
    <name type="synonym">Anodonta woodiana</name>
    <dbReference type="NCBI Taxonomy" id="1069815"/>
    <lineage>
        <taxon>Eukaryota</taxon>
        <taxon>Metazoa</taxon>
        <taxon>Spiralia</taxon>
        <taxon>Lophotrochozoa</taxon>
        <taxon>Mollusca</taxon>
        <taxon>Bivalvia</taxon>
        <taxon>Autobranchia</taxon>
        <taxon>Heteroconchia</taxon>
        <taxon>Palaeoheterodonta</taxon>
        <taxon>Unionida</taxon>
        <taxon>Unionoidea</taxon>
        <taxon>Unionidae</taxon>
        <taxon>Unioninae</taxon>
        <taxon>Sinanodonta</taxon>
    </lineage>
</organism>
<accession>A0ABD3VKS2</accession>
<comment type="caution">
    <text evidence="1">The sequence shown here is derived from an EMBL/GenBank/DDBJ whole genome shotgun (WGS) entry which is preliminary data.</text>
</comment>
<proteinExistence type="predicted"/>
<dbReference type="EMBL" id="JBJQND010000011">
    <property type="protein sequence ID" value="KAL3861856.1"/>
    <property type="molecule type" value="Genomic_DNA"/>
</dbReference>
<reference evidence="1 2" key="1">
    <citation type="submission" date="2024-11" db="EMBL/GenBank/DDBJ databases">
        <title>Chromosome-level genome assembly of the freshwater bivalve Anodonta woodiana.</title>
        <authorList>
            <person name="Chen X."/>
        </authorList>
    </citation>
    <scope>NUCLEOTIDE SEQUENCE [LARGE SCALE GENOMIC DNA]</scope>
    <source>
        <strain evidence="1">MN2024</strain>
        <tissue evidence="1">Gills</tissue>
    </source>
</reference>
<evidence type="ECO:0000313" key="1">
    <source>
        <dbReference type="EMBL" id="KAL3861856.1"/>
    </source>
</evidence>
<sequence>MFVGAVHGDDDLYRWNIVCVPAINEGTVVMDPVIRAAASSDILCAYCQRIGDQACIRRWCNRAFALTVADVASVPSAITPLESYYRRPIYPTPWRPIPICPPYSNYYILDSNLTPIL</sequence>
<evidence type="ECO:0000313" key="2">
    <source>
        <dbReference type="Proteomes" id="UP001634394"/>
    </source>
</evidence>
<dbReference type="Proteomes" id="UP001634394">
    <property type="component" value="Unassembled WGS sequence"/>
</dbReference>
<protein>
    <submittedName>
        <fullName evidence="1">Uncharacterized protein</fullName>
    </submittedName>
</protein>
<gene>
    <name evidence="1" type="ORF">ACJMK2_007870</name>
</gene>
<dbReference type="AlphaFoldDB" id="A0ABD3VKS2"/>
<keyword evidence="2" id="KW-1185">Reference proteome</keyword>
<name>A0ABD3VKS2_SINWO</name>